<dbReference type="InterPro" id="IPR010710">
    <property type="entry name" value="DUF1289"/>
</dbReference>
<dbReference type="RefSeq" id="WP_382202078.1">
    <property type="nucleotide sequence ID" value="NZ_JBHTBZ010000043.1"/>
</dbReference>
<dbReference type="EMBL" id="JBHTBZ010000043">
    <property type="protein sequence ID" value="MFC7461690.1"/>
    <property type="molecule type" value="Genomic_DNA"/>
</dbReference>
<dbReference type="Proteomes" id="UP001596457">
    <property type="component" value="Unassembled WGS sequence"/>
</dbReference>
<dbReference type="Pfam" id="PF06945">
    <property type="entry name" value="DUF1289"/>
    <property type="match status" value="1"/>
</dbReference>
<comment type="caution">
    <text evidence="1">The sequence shown here is derived from an EMBL/GenBank/DDBJ whole genome shotgun (WGS) entry which is preliminary data.</text>
</comment>
<organism evidence="1 2">
    <name type="scientific">Hydrogenophaga defluvii</name>
    <dbReference type="NCBI Taxonomy" id="249410"/>
    <lineage>
        <taxon>Bacteria</taxon>
        <taxon>Pseudomonadati</taxon>
        <taxon>Pseudomonadota</taxon>
        <taxon>Betaproteobacteria</taxon>
        <taxon>Burkholderiales</taxon>
        <taxon>Comamonadaceae</taxon>
        <taxon>Hydrogenophaga</taxon>
    </lineage>
</organism>
<dbReference type="PANTHER" id="PTHR35175">
    <property type="entry name" value="DUF1289 DOMAIN-CONTAINING PROTEIN"/>
    <property type="match status" value="1"/>
</dbReference>
<evidence type="ECO:0000313" key="2">
    <source>
        <dbReference type="Proteomes" id="UP001596457"/>
    </source>
</evidence>
<protein>
    <submittedName>
        <fullName evidence="1">DUF1289 domain-containing protein</fullName>
    </submittedName>
</protein>
<dbReference type="PANTHER" id="PTHR35175:SF2">
    <property type="entry name" value="DUF1289 DOMAIN-CONTAINING PROTEIN"/>
    <property type="match status" value="1"/>
</dbReference>
<reference evidence="2" key="1">
    <citation type="journal article" date="2019" name="Int. J. Syst. Evol. Microbiol.">
        <title>The Global Catalogue of Microorganisms (GCM) 10K type strain sequencing project: providing services to taxonomists for standard genome sequencing and annotation.</title>
        <authorList>
            <consortium name="The Broad Institute Genomics Platform"/>
            <consortium name="The Broad Institute Genome Sequencing Center for Infectious Disease"/>
            <person name="Wu L."/>
            <person name="Ma J."/>
        </authorList>
    </citation>
    <scope>NUCLEOTIDE SEQUENCE [LARGE SCALE GENOMIC DNA]</scope>
    <source>
        <strain evidence="2">CCUG 53903</strain>
    </source>
</reference>
<evidence type="ECO:0000313" key="1">
    <source>
        <dbReference type="EMBL" id="MFC7461690.1"/>
    </source>
</evidence>
<gene>
    <name evidence="1" type="ORF">ACFQU0_14750</name>
</gene>
<keyword evidence="2" id="KW-1185">Reference proteome</keyword>
<name>A0ABW2SEU6_9BURK</name>
<proteinExistence type="predicted"/>
<accession>A0ABW2SEU6</accession>
<sequence length="78" mass="8288">MTHPTTPLTLARARKTAPAGAVPSPCVGVCRMVPATGLCEGCWRNIDEIVAWGRASDAERLRIWGLIEARQAEAVSGS</sequence>